<proteinExistence type="predicted"/>
<accession>A0A9D1VQV0</accession>
<sequence>MKALAIATLLCAATAGFAADYEPTEGWPYLFDDFEPATVYYRNSAPAHANINIHLFNNTLHFIDGEDIKAASNALYIDSVVCDNNTVLEHKGKYYVERLYATPHVLVGRTCEADFSSMNKGSGAYGMGTSVSATQNVAAFDDYGNVAARKYNETKADRYNSSTLPTITRFTIVTDEDICHATKRGVNGILSKEERKAFNAFLKENKIKWKEAESLQKVADFLEGIITKRNTSE</sequence>
<evidence type="ECO:0000313" key="3">
    <source>
        <dbReference type="Proteomes" id="UP000824246"/>
    </source>
</evidence>
<reference evidence="2" key="2">
    <citation type="submission" date="2021-04" db="EMBL/GenBank/DDBJ databases">
        <authorList>
            <person name="Gilroy R."/>
        </authorList>
    </citation>
    <scope>NUCLEOTIDE SEQUENCE</scope>
    <source>
        <strain evidence="2">ChiHjej12B11-16260</strain>
    </source>
</reference>
<organism evidence="2 3">
    <name type="scientific">Candidatus Barnesiella excrementipullorum</name>
    <dbReference type="NCBI Taxonomy" id="2838479"/>
    <lineage>
        <taxon>Bacteria</taxon>
        <taxon>Pseudomonadati</taxon>
        <taxon>Bacteroidota</taxon>
        <taxon>Bacteroidia</taxon>
        <taxon>Bacteroidales</taxon>
        <taxon>Barnesiellaceae</taxon>
        <taxon>Barnesiella</taxon>
    </lineage>
</organism>
<dbReference type="Proteomes" id="UP000824246">
    <property type="component" value="Unassembled WGS sequence"/>
</dbReference>
<evidence type="ECO:0000256" key="1">
    <source>
        <dbReference type="SAM" id="SignalP"/>
    </source>
</evidence>
<keyword evidence="1" id="KW-0732">Signal</keyword>
<comment type="caution">
    <text evidence="2">The sequence shown here is derived from an EMBL/GenBank/DDBJ whole genome shotgun (WGS) entry which is preliminary data.</text>
</comment>
<protein>
    <submittedName>
        <fullName evidence="2">Uncharacterized protein</fullName>
    </submittedName>
</protein>
<feature type="chain" id="PRO_5039325303" evidence="1">
    <location>
        <begin position="19"/>
        <end position="233"/>
    </location>
</feature>
<dbReference type="AlphaFoldDB" id="A0A9D1VQV0"/>
<feature type="signal peptide" evidence="1">
    <location>
        <begin position="1"/>
        <end position="18"/>
    </location>
</feature>
<reference evidence="2" key="1">
    <citation type="journal article" date="2021" name="PeerJ">
        <title>Extensive microbial diversity within the chicken gut microbiome revealed by metagenomics and culture.</title>
        <authorList>
            <person name="Gilroy R."/>
            <person name="Ravi A."/>
            <person name="Getino M."/>
            <person name="Pursley I."/>
            <person name="Horton D.L."/>
            <person name="Alikhan N.F."/>
            <person name="Baker D."/>
            <person name="Gharbi K."/>
            <person name="Hall N."/>
            <person name="Watson M."/>
            <person name="Adriaenssens E.M."/>
            <person name="Foster-Nyarko E."/>
            <person name="Jarju S."/>
            <person name="Secka A."/>
            <person name="Antonio M."/>
            <person name="Oren A."/>
            <person name="Chaudhuri R.R."/>
            <person name="La Ragione R."/>
            <person name="Hildebrand F."/>
            <person name="Pallen M.J."/>
        </authorList>
    </citation>
    <scope>NUCLEOTIDE SEQUENCE</scope>
    <source>
        <strain evidence="2">ChiHjej12B11-16260</strain>
    </source>
</reference>
<dbReference type="EMBL" id="DXFB01000098">
    <property type="protein sequence ID" value="HIX45290.1"/>
    <property type="molecule type" value="Genomic_DNA"/>
</dbReference>
<gene>
    <name evidence="2" type="ORF">H9982_03625</name>
</gene>
<evidence type="ECO:0000313" key="2">
    <source>
        <dbReference type="EMBL" id="HIX45290.1"/>
    </source>
</evidence>
<name>A0A9D1VQV0_9BACT</name>